<evidence type="ECO:0000313" key="1">
    <source>
        <dbReference type="EMBL" id="AUN96681.1"/>
    </source>
</evidence>
<dbReference type="RefSeq" id="WP_102241976.1">
    <property type="nucleotide sequence ID" value="NZ_CP025704.1"/>
</dbReference>
<dbReference type="EMBL" id="CP025704">
    <property type="protein sequence ID" value="AUN96681.1"/>
    <property type="molecule type" value="Genomic_DNA"/>
</dbReference>
<accession>A0A2K9NME1</accession>
<proteinExistence type="predicted"/>
<protein>
    <submittedName>
        <fullName evidence="1">Uncharacterized protein</fullName>
    </submittedName>
</protein>
<gene>
    <name evidence="1" type="ORF">C0V70_00865</name>
</gene>
<evidence type="ECO:0000313" key="2">
    <source>
        <dbReference type="Proteomes" id="UP000235584"/>
    </source>
</evidence>
<dbReference type="Proteomes" id="UP000235584">
    <property type="component" value="Chromosome"/>
</dbReference>
<dbReference type="AlphaFoldDB" id="A0A2K9NME1"/>
<keyword evidence="2" id="KW-1185">Reference proteome</keyword>
<organism evidence="1 2">
    <name type="scientific">Bacteriovorax stolpii</name>
    <name type="common">Bdellovibrio stolpii</name>
    <dbReference type="NCBI Taxonomy" id="960"/>
    <lineage>
        <taxon>Bacteria</taxon>
        <taxon>Pseudomonadati</taxon>
        <taxon>Bdellovibrionota</taxon>
        <taxon>Bacteriovoracia</taxon>
        <taxon>Bacteriovoracales</taxon>
        <taxon>Bacteriovoracaceae</taxon>
        <taxon>Bacteriovorax</taxon>
    </lineage>
</organism>
<reference evidence="1 2" key="1">
    <citation type="submission" date="2018-01" db="EMBL/GenBank/DDBJ databases">
        <title>Complete genome sequence of Bacteriovorax stolpii DSM12778.</title>
        <authorList>
            <person name="Tang B."/>
            <person name="Chang J."/>
        </authorList>
    </citation>
    <scope>NUCLEOTIDE SEQUENCE [LARGE SCALE GENOMIC DNA]</scope>
    <source>
        <strain evidence="1 2">DSM 12778</strain>
    </source>
</reference>
<name>A0A2K9NME1_BACTC</name>
<dbReference type="KEGG" id="bsto:C0V70_00865"/>
<sequence length="159" mass="17725">MKTSLILMTLALGFTSSAFPGVGGSHGGSTLSASWSEIKRSPRLEIASPQIHFVSQEKITVAVDVMEVCVSGDTLRTINARSIYTGDDKKDSYEILERSRIYMAKVPSKKRNAEEISIKAEIPLRYEIDVMAKLKDRSYKLFSKDYIIPECSREGEALE</sequence>